<organism evidence="1">
    <name type="scientific">hydrothermal vent metagenome</name>
    <dbReference type="NCBI Taxonomy" id="652676"/>
    <lineage>
        <taxon>unclassified sequences</taxon>
        <taxon>metagenomes</taxon>
        <taxon>ecological metagenomes</taxon>
    </lineage>
</organism>
<keyword evidence="1" id="KW-0326">Glycosidase</keyword>
<dbReference type="SUPFAM" id="SSF48150">
    <property type="entry name" value="DNA-glycosylase"/>
    <property type="match status" value="1"/>
</dbReference>
<dbReference type="Gene3D" id="1.10.340.30">
    <property type="entry name" value="Hypothetical protein, domain 2"/>
    <property type="match status" value="1"/>
</dbReference>
<dbReference type="GO" id="GO:0008725">
    <property type="term" value="F:DNA-3-methyladenine glycosylase activity"/>
    <property type="evidence" value="ECO:0007669"/>
    <property type="project" value="UniProtKB-EC"/>
</dbReference>
<dbReference type="Pfam" id="PF03352">
    <property type="entry name" value="Adenine_glyco"/>
    <property type="match status" value="1"/>
</dbReference>
<dbReference type="InterPro" id="IPR011257">
    <property type="entry name" value="DNA_glycosylase"/>
</dbReference>
<gene>
    <name evidence="1" type="ORF">MNBD_GAMMA12-2885</name>
</gene>
<dbReference type="GO" id="GO:0006284">
    <property type="term" value="P:base-excision repair"/>
    <property type="evidence" value="ECO:0007669"/>
    <property type="project" value="InterPro"/>
</dbReference>
<dbReference type="PANTHER" id="PTHR31116">
    <property type="entry name" value="OS04G0501200 PROTEIN"/>
    <property type="match status" value="1"/>
</dbReference>
<keyword evidence="1" id="KW-0378">Hydrolase</keyword>
<protein>
    <submittedName>
        <fullName evidence="1">DNA-3-methyladenine glycosylase</fullName>
        <ecNumber evidence="1">3.2.2.20</ecNumber>
    </submittedName>
</protein>
<evidence type="ECO:0000313" key="1">
    <source>
        <dbReference type="EMBL" id="VAW74159.1"/>
    </source>
</evidence>
<dbReference type="AlphaFoldDB" id="A0A3B0YIW3"/>
<proteinExistence type="predicted"/>
<dbReference type="InterPro" id="IPR005019">
    <property type="entry name" value="Adenine_glyco"/>
</dbReference>
<accession>A0A3B0YIW3</accession>
<name>A0A3B0YIW3_9ZZZZ</name>
<dbReference type="EC" id="3.2.2.20" evidence="1"/>
<reference evidence="1" key="1">
    <citation type="submission" date="2018-06" db="EMBL/GenBank/DDBJ databases">
        <authorList>
            <person name="Zhirakovskaya E."/>
        </authorList>
    </citation>
    <scope>NUCLEOTIDE SEQUENCE</scope>
</reference>
<dbReference type="PANTHER" id="PTHR31116:SF29">
    <property type="entry name" value="DNA GLYCOSYLASE SUPERFAMILY PROTEIN"/>
    <property type="match status" value="1"/>
</dbReference>
<sequence>MKQRCVWANSNPLEIEYHDHEWGVPVYDDRLLFEMLTLESAQSGLKWVTVLQKRQSYLKAFDNFEPSKVSQFSDKKIEALNNNAEIVRNKLKIKATIENAKYFLIVQNEFENFSSYLWSFVNNEPINNAYRLASEIPTSSIEAEAMSEDMKKRGFKFVGPTTCYAYMQAVGLINDHLLSCYRHTEVQNFQSCAS</sequence>
<dbReference type="EMBL" id="UOFL01000053">
    <property type="protein sequence ID" value="VAW74159.1"/>
    <property type="molecule type" value="Genomic_DNA"/>
</dbReference>